<accession>A0A8S5UNU7</accession>
<reference evidence="1" key="1">
    <citation type="journal article" date="2021" name="Proc. Natl. Acad. Sci. U.S.A.">
        <title>A Catalog of Tens of Thousands of Viruses from Human Metagenomes Reveals Hidden Associations with Chronic Diseases.</title>
        <authorList>
            <person name="Tisza M.J."/>
            <person name="Buck C.B."/>
        </authorList>
    </citation>
    <scope>NUCLEOTIDE SEQUENCE</scope>
    <source>
        <strain evidence="1">CtG4L18</strain>
    </source>
</reference>
<protein>
    <submittedName>
        <fullName evidence="1">Uncharacterized protein</fullName>
    </submittedName>
</protein>
<proteinExistence type="predicted"/>
<sequence>MFQESYHQAQTSRILDHMYHYAWLLLYISNKSSLTHSKL</sequence>
<organism evidence="1">
    <name type="scientific">Podoviridae sp. ctG4L18</name>
    <dbReference type="NCBI Taxonomy" id="2825234"/>
    <lineage>
        <taxon>Viruses</taxon>
        <taxon>Duplodnaviria</taxon>
        <taxon>Heunggongvirae</taxon>
        <taxon>Uroviricota</taxon>
        <taxon>Caudoviricetes</taxon>
    </lineage>
</organism>
<name>A0A8S5UNU7_9CAUD</name>
<dbReference type="EMBL" id="BK016114">
    <property type="protein sequence ID" value="DAF96143.1"/>
    <property type="molecule type" value="Genomic_DNA"/>
</dbReference>
<evidence type="ECO:0000313" key="1">
    <source>
        <dbReference type="EMBL" id="DAF96143.1"/>
    </source>
</evidence>